<dbReference type="GO" id="GO:0003746">
    <property type="term" value="F:translation elongation factor activity"/>
    <property type="evidence" value="ECO:0007669"/>
    <property type="project" value="UniProtKB-UniRule"/>
</dbReference>
<dbReference type="PANTHER" id="PTHR43986">
    <property type="entry name" value="ELONGATION FACTOR 1-GAMMA"/>
    <property type="match status" value="1"/>
</dbReference>
<protein>
    <submittedName>
        <fullName evidence="3">Elongation factor 1-gamma</fullName>
    </submittedName>
</protein>
<dbReference type="InterPro" id="IPR050802">
    <property type="entry name" value="EF-GSTs"/>
</dbReference>
<dbReference type="Gene3D" id="3.40.30.10">
    <property type="entry name" value="Glutaredoxin"/>
    <property type="match status" value="1"/>
</dbReference>
<reference evidence="3" key="1">
    <citation type="submission" date="2020-03" db="EMBL/GenBank/DDBJ databases">
        <title>Studies in the Genomics of Life Span.</title>
        <authorList>
            <person name="Glass D."/>
        </authorList>
    </citation>
    <scope>NUCLEOTIDE SEQUENCE</scope>
    <source>
        <strain evidence="3">SUZIE</strain>
        <tissue evidence="3">Muscle</tissue>
    </source>
</reference>
<comment type="caution">
    <text evidence="3">The sequence shown here is derived from an EMBL/GenBank/DDBJ whole genome shotgun (WGS) entry which is preliminary data.</text>
</comment>
<evidence type="ECO:0000256" key="1">
    <source>
        <dbReference type="PROSITE-ProRule" id="PRU00519"/>
    </source>
</evidence>
<keyword evidence="1" id="KW-0648">Protein biosynthesis</keyword>
<evidence type="ECO:0000313" key="3">
    <source>
        <dbReference type="EMBL" id="MBZ3890363.1"/>
    </source>
</evidence>
<dbReference type="SUPFAM" id="SSF89942">
    <property type="entry name" value="eEF1-gamma domain"/>
    <property type="match status" value="1"/>
</dbReference>
<dbReference type="EMBL" id="JAATJV010439434">
    <property type="protein sequence ID" value="MBZ3890363.1"/>
    <property type="molecule type" value="Genomic_DNA"/>
</dbReference>
<dbReference type="InterPro" id="IPR001662">
    <property type="entry name" value="EF1B_G_C"/>
</dbReference>
<feature type="domain" description="EF-1-gamma C-terminal" evidence="2">
    <location>
        <begin position="97"/>
        <end position="152"/>
    </location>
</feature>
<sequence length="152" mass="16566">MAAGDLVCISRELEVFKALITAQQRGAVRVLSAPPRFHFGQSNHSPEFLCVLPAGKVPAFKGADGFCVLEQSLRLPCEQRGAAGKYSRGSSRWCRGVILFGTNNSSSISGVGAFRGQKLAFPLSPDWQVDYESYTWPKLDPGSEETQTLVQE</sequence>
<dbReference type="Proteomes" id="UP001166674">
    <property type="component" value="Unassembled WGS sequence"/>
</dbReference>
<evidence type="ECO:0000313" key="4">
    <source>
        <dbReference type="Proteomes" id="UP001166674"/>
    </source>
</evidence>
<organism evidence="3 4">
    <name type="scientific">Sciurus carolinensis</name>
    <name type="common">Eastern gray squirrel</name>
    <dbReference type="NCBI Taxonomy" id="30640"/>
    <lineage>
        <taxon>Eukaryota</taxon>
        <taxon>Metazoa</taxon>
        <taxon>Chordata</taxon>
        <taxon>Craniata</taxon>
        <taxon>Vertebrata</taxon>
        <taxon>Euteleostomi</taxon>
        <taxon>Mammalia</taxon>
        <taxon>Eutheria</taxon>
        <taxon>Euarchontoglires</taxon>
        <taxon>Glires</taxon>
        <taxon>Rodentia</taxon>
        <taxon>Sciuromorpha</taxon>
        <taxon>Sciuridae</taxon>
        <taxon>Sciurinae</taxon>
        <taxon>Sciurini</taxon>
        <taxon>Sciurus</taxon>
    </lineage>
</organism>
<keyword evidence="1 3" id="KW-0251">Elongation factor</keyword>
<dbReference type="PROSITE" id="PS50040">
    <property type="entry name" value="EF1G_C"/>
    <property type="match status" value="1"/>
</dbReference>
<dbReference type="InterPro" id="IPR036433">
    <property type="entry name" value="EF1B_G_C_sf"/>
</dbReference>
<keyword evidence="4" id="KW-1185">Reference proteome</keyword>
<accession>A0AA41NHN6</accession>
<dbReference type="PANTHER" id="PTHR43986:SF1">
    <property type="entry name" value="ELONGATION FACTOR 1-GAMMA"/>
    <property type="match status" value="1"/>
</dbReference>
<dbReference type="Gene3D" id="3.30.70.1010">
    <property type="entry name" value="Translation elongation factor EF1B, gamma chain, conserved domain"/>
    <property type="match status" value="1"/>
</dbReference>
<name>A0AA41NHN6_SCICA</name>
<proteinExistence type="predicted"/>
<gene>
    <name evidence="3" type="ORF">SUZIE_207575</name>
</gene>
<dbReference type="AlphaFoldDB" id="A0AA41NHN6"/>
<dbReference type="GO" id="GO:0005634">
    <property type="term" value="C:nucleus"/>
    <property type="evidence" value="ECO:0007669"/>
    <property type="project" value="TreeGrafter"/>
</dbReference>
<dbReference type="GO" id="GO:0005737">
    <property type="term" value="C:cytoplasm"/>
    <property type="evidence" value="ECO:0007669"/>
    <property type="project" value="TreeGrafter"/>
</dbReference>
<evidence type="ECO:0000259" key="2">
    <source>
        <dbReference type="PROSITE" id="PS50040"/>
    </source>
</evidence>